<organism evidence="2 3">
    <name type="scientific">Mycetocola manganoxydans</name>
    <dbReference type="NCBI Taxonomy" id="699879"/>
    <lineage>
        <taxon>Bacteria</taxon>
        <taxon>Bacillati</taxon>
        <taxon>Actinomycetota</taxon>
        <taxon>Actinomycetes</taxon>
        <taxon>Micrococcales</taxon>
        <taxon>Microbacteriaceae</taxon>
        <taxon>Mycetocola</taxon>
    </lineage>
</organism>
<dbReference type="PANTHER" id="PTHR13136">
    <property type="entry name" value="TESTIS DEVELOPMENT PROTEIN PRTD"/>
    <property type="match status" value="1"/>
</dbReference>
<dbReference type="Pfam" id="PF20408">
    <property type="entry name" value="Abhydrolase_11"/>
    <property type="match status" value="1"/>
</dbReference>
<comment type="caution">
    <text evidence="2">The sequence shown here is derived from an EMBL/GenBank/DDBJ whole genome shotgun (WGS) entry which is preliminary data.</text>
</comment>
<dbReference type="InterPro" id="IPR046879">
    <property type="entry name" value="KANL3/Tex30_Abhydrolase"/>
</dbReference>
<proteinExistence type="predicted"/>
<protein>
    <submittedName>
        <fullName evidence="2">Hydrolase</fullName>
    </submittedName>
</protein>
<keyword evidence="3" id="KW-1185">Reference proteome</keyword>
<evidence type="ECO:0000313" key="3">
    <source>
        <dbReference type="Proteomes" id="UP000270299"/>
    </source>
</evidence>
<dbReference type="SUPFAM" id="SSF53474">
    <property type="entry name" value="alpha/beta-Hydrolases"/>
    <property type="match status" value="1"/>
</dbReference>
<evidence type="ECO:0000313" key="2">
    <source>
        <dbReference type="EMBL" id="RLP70827.1"/>
    </source>
</evidence>
<dbReference type="Proteomes" id="UP000270299">
    <property type="component" value="Unassembled WGS sequence"/>
</dbReference>
<dbReference type="PANTHER" id="PTHR13136:SF11">
    <property type="entry name" value="TESTIS-EXPRESSED PROTEIN 30"/>
    <property type="match status" value="1"/>
</dbReference>
<dbReference type="Gene3D" id="3.40.50.1820">
    <property type="entry name" value="alpha/beta hydrolase"/>
    <property type="match status" value="1"/>
</dbReference>
<evidence type="ECO:0000259" key="1">
    <source>
        <dbReference type="Pfam" id="PF20408"/>
    </source>
</evidence>
<gene>
    <name evidence="2" type="ORF">D9V29_10105</name>
</gene>
<keyword evidence="2" id="KW-0378">Hydrolase</keyword>
<dbReference type="AlphaFoldDB" id="A0A3L6ZSH2"/>
<sequence>MIIDVPTSLGPGRLTVSAASDPRAVVWLGHGAGGGIGAVDLVALAAHLPQRGYTVARYEQPWRVAGKKIAPRPATLDVAWRETATAIAELAAGLPVVVGGRSAGARVACRTAEDLGASAVVCLAFPLHPPGKPESSRLPELLLPPVPALVLQGDRDTFGSAADISVALEPNSSIRVVPVAGADHSMKVLASSPLTAKDVATLVTASVAEFLDRVLG</sequence>
<accession>A0A3L6ZSH2</accession>
<reference evidence="2 3" key="1">
    <citation type="submission" date="2018-10" db="EMBL/GenBank/DDBJ databases">
        <authorList>
            <person name="Li J."/>
        </authorList>
    </citation>
    <scope>NUCLEOTIDE SEQUENCE [LARGE SCALE GENOMIC DNA]</scope>
    <source>
        <strain evidence="2 3">CCTCC AB209002</strain>
    </source>
</reference>
<name>A0A3L6ZSH2_9MICO</name>
<dbReference type="OrthoDB" id="652634at2"/>
<dbReference type="RefSeq" id="WP_121673186.1">
    <property type="nucleotide sequence ID" value="NZ_BMXM01000006.1"/>
</dbReference>
<dbReference type="InterPro" id="IPR026555">
    <property type="entry name" value="NSL3/Tex30"/>
</dbReference>
<dbReference type="InterPro" id="IPR029058">
    <property type="entry name" value="AB_hydrolase_fold"/>
</dbReference>
<dbReference type="GO" id="GO:0016787">
    <property type="term" value="F:hydrolase activity"/>
    <property type="evidence" value="ECO:0007669"/>
    <property type="project" value="UniProtKB-KW"/>
</dbReference>
<feature type="domain" description="KANL3/Tex30 alpha/beta hydrolase-like" evidence="1">
    <location>
        <begin position="23"/>
        <end position="211"/>
    </location>
</feature>
<dbReference type="EMBL" id="RCUV01000009">
    <property type="protein sequence ID" value="RLP70827.1"/>
    <property type="molecule type" value="Genomic_DNA"/>
</dbReference>